<accession>A0A5N4C6A6</accession>
<dbReference type="PRINTS" id="PR00258">
    <property type="entry name" value="SPERACTRCPTR"/>
</dbReference>
<dbReference type="PROSITE" id="PS50287">
    <property type="entry name" value="SRCR_2"/>
    <property type="match status" value="4"/>
</dbReference>
<dbReference type="InterPro" id="IPR001190">
    <property type="entry name" value="SRCR"/>
</dbReference>
<evidence type="ECO:0000256" key="5">
    <source>
        <dbReference type="SAM" id="MobiDB-lite"/>
    </source>
</evidence>
<comment type="caution">
    <text evidence="7">The sequence shown here is derived from an EMBL/GenBank/DDBJ whole genome shotgun (WGS) entry which is preliminary data.</text>
</comment>
<dbReference type="PANTHER" id="PTHR19331">
    <property type="entry name" value="SCAVENGER RECEPTOR DOMAIN-CONTAINING"/>
    <property type="match status" value="1"/>
</dbReference>
<evidence type="ECO:0000256" key="1">
    <source>
        <dbReference type="ARBA" id="ARBA00022729"/>
    </source>
</evidence>
<feature type="disulfide bond" evidence="4">
    <location>
        <begin position="222"/>
        <end position="286"/>
    </location>
</feature>
<keyword evidence="2" id="KW-0677">Repeat</keyword>
<dbReference type="PANTHER" id="PTHR19331:SF468">
    <property type="entry name" value="SCAVENGER RECEPTOR CYSTEINE-RICH TYPE 1 PROTEIN M160"/>
    <property type="match status" value="1"/>
</dbReference>
<evidence type="ECO:0000313" key="8">
    <source>
        <dbReference type="Proteomes" id="UP000299084"/>
    </source>
</evidence>
<evidence type="ECO:0000256" key="4">
    <source>
        <dbReference type="PROSITE-ProRule" id="PRU00196"/>
    </source>
</evidence>
<dbReference type="Pfam" id="PF00530">
    <property type="entry name" value="SRCR"/>
    <property type="match status" value="2"/>
</dbReference>
<dbReference type="PROSITE" id="PS00420">
    <property type="entry name" value="SRCR_1"/>
    <property type="match status" value="1"/>
</dbReference>
<dbReference type="EMBL" id="JWIN03000034">
    <property type="protein sequence ID" value="KAB1254390.1"/>
    <property type="molecule type" value="Genomic_DNA"/>
</dbReference>
<feature type="domain" description="SRCR" evidence="6">
    <location>
        <begin position="302"/>
        <end position="327"/>
    </location>
</feature>
<evidence type="ECO:0000256" key="2">
    <source>
        <dbReference type="ARBA" id="ARBA00022737"/>
    </source>
</evidence>
<name>A0A5N4C6A6_CAMDR</name>
<feature type="domain" description="SRCR" evidence="6">
    <location>
        <begin position="356"/>
        <end position="397"/>
    </location>
</feature>
<keyword evidence="1" id="KW-0732">Signal</keyword>
<gene>
    <name evidence="7" type="ORF">Cadr_000029331</name>
</gene>
<dbReference type="GO" id="GO:0009897">
    <property type="term" value="C:external side of plasma membrane"/>
    <property type="evidence" value="ECO:0007669"/>
    <property type="project" value="TreeGrafter"/>
</dbReference>
<proteinExistence type="predicted"/>
<reference evidence="7 8" key="2">
    <citation type="journal article" date="2019" name="Mol. Ecol. Resour.">
        <title>Improving Illumina assemblies with Hi-C and long reads: an example with the North African dromedary.</title>
        <authorList>
            <person name="Elbers J.P."/>
            <person name="Rogers M.F."/>
            <person name="Perelman P.L."/>
            <person name="Proskuryakova A.A."/>
            <person name="Serdyukova N.A."/>
            <person name="Johnson W.E."/>
            <person name="Horin P."/>
            <person name="Corander J."/>
            <person name="Murphy D."/>
            <person name="Burger P.A."/>
        </authorList>
    </citation>
    <scope>NUCLEOTIDE SEQUENCE [LARGE SCALE GENOMIC DNA]</scope>
    <source>
        <strain evidence="7">Drom800</strain>
        <tissue evidence="7">Blood</tissue>
    </source>
</reference>
<feature type="domain" description="SRCR" evidence="6">
    <location>
        <begin position="197"/>
        <end position="297"/>
    </location>
</feature>
<feature type="region of interest" description="Disordered" evidence="5">
    <location>
        <begin position="171"/>
        <end position="193"/>
    </location>
</feature>
<dbReference type="FunFam" id="3.10.250.10:FF:000009">
    <property type="entry name" value="WC1"/>
    <property type="match status" value="2"/>
</dbReference>
<comment type="caution">
    <text evidence="4">Lacks conserved residue(s) required for the propagation of feature annotation.</text>
</comment>
<evidence type="ECO:0000256" key="3">
    <source>
        <dbReference type="ARBA" id="ARBA00023157"/>
    </source>
</evidence>
<keyword evidence="3 4" id="KW-1015">Disulfide bond</keyword>
<sequence>MKPPIASEMVKGVFCSWDCALDDSGVRMFLNGHLSLQGLCFLLLSIVVGGQALEVRLKGGRHRCEGRVEMKHQGTWGMVYFEYWFLDAAEIVCGHLKCGHAVDAPRGVYFGPTVGPIWTFSLQCNNTEAGVTFNLNDCTAAEVKNYDHIMSHDQDIGAVCSGNQTQVLPQCHDSVSEPGGSAASEGSPANCSDSRRLRLADGGGRCAGRVEILHQGSWGTICDDGWDLTDAHVVCRQLGCGQAVDASPLARFGAGSGPIWLDELNCTGKEPHVWRCPSRGWGRHDCRHKEDAGVVCSEFLALRMVSEDQECAGWLEVFYNGTWGSVCRSRMDEITLSIEEKPELSNCGPLPDKEKLRLREEAPSAQGAWRFGHSGSWGTVCDDSWSLAEAEVVRGQLCPPLQQVRCHGPWAGRTFRFLGPVLWSLPESASSGEDDPEEPLAGGEEAGHFPWKTPSP</sequence>
<dbReference type="EMBL" id="JWIN03000034">
    <property type="protein sequence ID" value="KAB1254387.1"/>
    <property type="molecule type" value="Genomic_DNA"/>
</dbReference>
<feature type="disulfide bond" evidence="4">
    <location>
        <begin position="235"/>
        <end position="296"/>
    </location>
</feature>
<dbReference type="Gene3D" id="3.10.250.10">
    <property type="entry name" value="SRCR-like domain"/>
    <property type="match status" value="4"/>
</dbReference>
<protein>
    <submittedName>
        <fullName evidence="7">Antigen WC1.1</fullName>
    </submittedName>
</protein>
<dbReference type="SMART" id="SM00202">
    <property type="entry name" value="SR"/>
    <property type="match status" value="2"/>
</dbReference>
<evidence type="ECO:0000313" key="7">
    <source>
        <dbReference type="EMBL" id="KAB1254390.1"/>
    </source>
</evidence>
<feature type="disulfide bond" evidence="4">
    <location>
        <begin position="266"/>
        <end position="276"/>
    </location>
</feature>
<dbReference type="InterPro" id="IPR036772">
    <property type="entry name" value="SRCR-like_dom_sf"/>
</dbReference>
<feature type="domain" description="SRCR" evidence="6">
    <location>
        <begin position="55"/>
        <end position="161"/>
    </location>
</feature>
<organism evidence="7 8">
    <name type="scientific">Camelus dromedarius</name>
    <name type="common">Dromedary</name>
    <name type="synonym">Arabian camel</name>
    <dbReference type="NCBI Taxonomy" id="9838"/>
    <lineage>
        <taxon>Eukaryota</taxon>
        <taxon>Metazoa</taxon>
        <taxon>Chordata</taxon>
        <taxon>Craniata</taxon>
        <taxon>Vertebrata</taxon>
        <taxon>Euteleostomi</taxon>
        <taxon>Mammalia</taxon>
        <taxon>Eutheria</taxon>
        <taxon>Laurasiatheria</taxon>
        <taxon>Artiodactyla</taxon>
        <taxon>Tylopoda</taxon>
        <taxon>Camelidae</taxon>
        <taxon>Camelus</taxon>
    </lineage>
</organism>
<dbReference type="AlphaFoldDB" id="A0A5N4C6A6"/>
<reference evidence="7" key="1">
    <citation type="submission" date="2014-12" db="EMBL/GenBank/DDBJ databases">
        <authorList>
            <person name="Fitak R."/>
            <person name="Mohandesan E."/>
            <person name="Burger P.A."/>
            <person name="Jukka C."/>
        </authorList>
    </citation>
    <scope>NUCLEOTIDE SEQUENCE</scope>
    <source>
        <strain evidence="7">Drom800</strain>
        <tissue evidence="7">Blood</tissue>
    </source>
</reference>
<keyword evidence="8" id="KW-1185">Reference proteome</keyword>
<dbReference type="SUPFAM" id="SSF56487">
    <property type="entry name" value="SRCR-like"/>
    <property type="match status" value="4"/>
</dbReference>
<dbReference type="Proteomes" id="UP000299084">
    <property type="component" value="Unassembled WGS sequence"/>
</dbReference>
<feature type="region of interest" description="Disordered" evidence="5">
    <location>
        <begin position="426"/>
        <end position="456"/>
    </location>
</feature>
<feature type="compositionally biased region" description="Low complexity" evidence="5">
    <location>
        <begin position="176"/>
        <end position="189"/>
    </location>
</feature>
<evidence type="ECO:0000259" key="6">
    <source>
        <dbReference type="PROSITE" id="PS50287"/>
    </source>
</evidence>